<dbReference type="PANTHER" id="PTHR31297:SF43">
    <property type="entry name" value="GLUCAN 1,3-BETA-GLUCOSIDASE 3"/>
    <property type="match status" value="1"/>
</dbReference>
<dbReference type="Gene3D" id="3.20.20.80">
    <property type="entry name" value="Glycosidases"/>
    <property type="match status" value="1"/>
</dbReference>
<dbReference type="InterPro" id="IPR001547">
    <property type="entry name" value="Glyco_hydro_5"/>
</dbReference>
<comment type="similarity">
    <text evidence="1">Belongs to the glycosyl hydrolase 5 (cellulase A) family.</text>
</comment>
<evidence type="ECO:0000313" key="6">
    <source>
        <dbReference type="EMBL" id="CAE8583706.1"/>
    </source>
</evidence>
<dbReference type="Pfam" id="PF00150">
    <property type="entry name" value="Cellulase"/>
    <property type="match status" value="1"/>
</dbReference>
<feature type="region of interest" description="Disordered" evidence="4">
    <location>
        <begin position="190"/>
        <end position="291"/>
    </location>
</feature>
<evidence type="ECO:0000256" key="2">
    <source>
        <dbReference type="ARBA" id="ARBA00022801"/>
    </source>
</evidence>
<feature type="compositionally biased region" description="Low complexity" evidence="4">
    <location>
        <begin position="219"/>
        <end position="231"/>
    </location>
</feature>
<dbReference type="PANTHER" id="PTHR31297">
    <property type="entry name" value="GLUCAN ENDO-1,6-BETA-GLUCOSIDASE B"/>
    <property type="match status" value="1"/>
</dbReference>
<dbReference type="GO" id="GO:0009986">
    <property type="term" value="C:cell surface"/>
    <property type="evidence" value="ECO:0007669"/>
    <property type="project" value="TreeGrafter"/>
</dbReference>
<accession>A0A813D5T1</accession>
<feature type="compositionally biased region" description="Low complexity" evidence="4">
    <location>
        <begin position="831"/>
        <end position="843"/>
    </location>
</feature>
<keyword evidence="2" id="KW-0378">Hydrolase</keyword>
<keyword evidence="7" id="KW-1185">Reference proteome</keyword>
<evidence type="ECO:0000256" key="4">
    <source>
        <dbReference type="SAM" id="MobiDB-lite"/>
    </source>
</evidence>
<keyword evidence="3" id="KW-0326">Glycosidase</keyword>
<name>A0A813D5T1_POLGL</name>
<evidence type="ECO:0000259" key="5">
    <source>
        <dbReference type="Pfam" id="PF00150"/>
    </source>
</evidence>
<organism evidence="6 7">
    <name type="scientific">Polarella glacialis</name>
    <name type="common">Dinoflagellate</name>
    <dbReference type="NCBI Taxonomy" id="89957"/>
    <lineage>
        <taxon>Eukaryota</taxon>
        <taxon>Sar</taxon>
        <taxon>Alveolata</taxon>
        <taxon>Dinophyceae</taxon>
        <taxon>Suessiales</taxon>
        <taxon>Suessiaceae</taxon>
        <taxon>Polarella</taxon>
    </lineage>
</organism>
<proteinExistence type="inferred from homology"/>
<dbReference type="GO" id="GO:0004338">
    <property type="term" value="F:glucan exo-1,3-beta-glucosidase activity"/>
    <property type="evidence" value="ECO:0007669"/>
    <property type="project" value="UniProtKB-EC"/>
</dbReference>
<feature type="region of interest" description="Disordered" evidence="4">
    <location>
        <begin position="562"/>
        <end position="618"/>
    </location>
</feature>
<feature type="compositionally biased region" description="Low complexity" evidence="4">
    <location>
        <begin position="685"/>
        <end position="697"/>
    </location>
</feature>
<dbReference type="InterPro" id="IPR050386">
    <property type="entry name" value="Glycosyl_hydrolase_5"/>
</dbReference>
<feature type="compositionally biased region" description="Basic and acidic residues" evidence="4">
    <location>
        <begin position="599"/>
        <end position="608"/>
    </location>
</feature>
<dbReference type="EMBL" id="CAJNNV010000832">
    <property type="protein sequence ID" value="CAE8583706.1"/>
    <property type="molecule type" value="Genomic_DNA"/>
</dbReference>
<dbReference type="GO" id="GO:0071555">
    <property type="term" value="P:cell wall organization"/>
    <property type="evidence" value="ECO:0007669"/>
    <property type="project" value="UniProtKB-KW"/>
</dbReference>
<reference evidence="6" key="1">
    <citation type="submission" date="2021-02" db="EMBL/GenBank/DDBJ databases">
        <authorList>
            <person name="Dougan E. K."/>
            <person name="Rhodes N."/>
            <person name="Thang M."/>
            <person name="Chan C."/>
        </authorList>
    </citation>
    <scope>NUCLEOTIDE SEQUENCE</scope>
</reference>
<feature type="region of interest" description="Disordered" evidence="4">
    <location>
        <begin position="1"/>
        <end position="53"/>
    </location>
</feature>
<gene>
    <name evidence="6" type="ORF">PGLA1383_LOCUS2660</name>
</gene>
<feature type="domain" description="Glycoside hydrolase family 5" evidence="5">
    <location>
        <begin position="304"/>
        <end position="534"/>
    </location>
</feature>
<dbReference type="OrthoDB" id="62120at2759"/>
<dbReference type="InterPro" id="IPR017853">
    <property type="entry name" value="GH"/>
</dbReference>
<feature type="region of interest" description="Disordered" evidence="4">
    <location>
        <begin position="820"/>
        <end position="874"/>
    </location>
</feature>
<dbReference type="GO" id="GO:0005886">
    <property type="term" value="C:plasma membrane"/>
    <property type="evidence" value="ECO:0007669"/>
    <property type="project" value="UniProtKB-SubCell"/>
</dbReference>
<dbReference type="GO" id="GO:0009251">
    <property type="term" value="P:glucan catabolic process"/>
    <property type="evidence" value="ECO:0007669"/>
    <property type="project" value="TreeGrafter"/>
</dbReference>
<feature type="compositionally biased region" description="Low complexity" evidence="4">
    <location>
        <begin position="851"/>
        <end position="869"/>
    </location>
</feature>
<feature type="region of interest" description="Disordered" evidence="4">
    <location>
        <begin position="887"/>
        <end position="935"/>
    </location>
</feature>
<feature type="region of interest" description="Disordered" evidence="4">
    <location>
        <begin position="677"/>
        <end position="698"/>
    </location>
</feature>
<dbReference type="AlphaFoldDB" id="A0A813D5T1"/>
<dbReference type="SUPFAM" id="SSF51445">
    <property type="entry name" value="(Trans)glycosidases"/>
    <property type="match status" value="2"/>
</dbReference>
<sequence length="935" mass="101869">MASEAMASTPAKAKPKEDNENQLLSEQQEEENSAFCFHSPQPQAPMVASPQAYTENSCEQSSASSGAGFSGTWRGVSLGGWLLLEPGPSWPLFRRFAHEPPPQETEGQAVQVLAAGETSGAASQAQLEPMRCEWDLMRRLRRWGPEGLAALQEHRETFITRADFQRIAAAGLNAVRVPFGYWIVLGSTGRRRRAMRRTQGGRGAQPKGAHRSKASGRVAAAPATPARRSSTGGSPAPKPGRTSIGAASTQRLSLGGERALPCPSAARRQATRGSRASLKQQRRRQQSRPCLSALVEKDPYAGPALEYVDRAVAWAEEFGLQVLLDLHGAPGGESAEAPSGRRQRLPGSRWKWRQWRFEESLRALRIVARRYRGSKAVTGIAVCNEPSPEVPTRVLCRFYDRAVTAVRRAGLRASAATVVLPVFQRSLPRFVEEWESMTRGVHENICFEVHWYHCFENAWHGRTFAQHLRAVQENAEELRRYPIVVGEWSLALGCAAQPSCSFSKDDMLTLFGHAQLAAYREASHGWFFWSWSDHPNGAEWDWQQAAEKRLLPSGDSLRSELPALPALPPLPSPSAARDAQSPLPVAATPQSSRRSSKRPLREPPRDPETAAVPKDPLEAVFDAPAADTHVRLGDTIYLRAFNGRYLDVEGPHVRARYGDRGRWQQLLLCPYLGEGRQTSGGGDGQTQSSGSGAQASSIVSRGSRDHIPGFEARVLHDGDIVCLMAHTGHYLGVSGRLRRQVTANWSAADSAACAFVVRTAGSSCEVRHRSGVFLQNLATSKVLAPNEGAAVAHDAVLARWKSFGEWQKLVVEKPLRTAVTPHRPRRRTSLPSAVPAVPAVPATPRRRRRASVGGVAASPAPSWATPATPSRKRCSIGSGLEAALAQLATPTRRRRSLASEALEGEAQSEPEADLKESLSAPTTPSRKRRDSLGGC</sequence>
<dbReference type="Proteomes" id="UP000654075">
    <property type="component" value="Unassembled WGS sequence"/>
</dbReference>
<comment type="caution">
    <text evidence="6">The sequence shown here is derived from an EMBL/GenBank/DDBJ whole genome shotgun (WGS) entry which is preliminary data.</text>
</comment>
<evidence type="ECO:0000313" key="7">
    <source>
        <dbReference type="Proteomes" id="UP000654075"/>
    </source>
</evidence>
<protein>
    <recommendedName>
        <fullName evidence="5">Glycoside hydrolase family 5 domain-containing protein</fullName>
    </recommendedName>
</protein>
<feature type="compositionally biased region" description="Acidic residues" evidence="4">
    <location>
        <begin position="902"/>
        <end position="911"/>
    </location>
</feature>
<dbReference type="GO" id="GO:0005576">
    <property type="term" value="C:extracellular region"/>
    <property type="evidence" value="ECO:0007669"/>
    <property type="project" value="TreeGrafter"/>
</dbReference>
<evidence type="ECO:0000256" key="1">
    <source>
        <dbReference type="ARBA" id="ARBA00005641"/>
    </source>
</evidence>
<evidence type="ECO:0000256" key="3">
    <source>
        <dbReference type="ARBA" id="ARBA00023295"/>
    </source>
</evidence>